<dbReference type="InterPro" id="IPR042002">
    <property type="entry name" value="Sortase_C"/>
</dbReference>
<evidence type="ECO:0000256" key="1">
    <source>
        <dbReference type="ARBA" id="ARBA00022801"/>
    </source>
</evidence>
<dbReference type="SUPFAM" id="SSF63817">
    <property type="entry name" value="Sortase"/>
    <property type="match status" value="1"/>
</dbReference>
<sequence>MGPDGSAESHRPEGRGWRLNPLSLIPALLSLIGLLAVSYPSVSSWISQYNQSKVIAGYEEQIDSVVPGREEQLLLAHEYNEALSVGALLETNANVPSGNGSSSNAALEYDSILRVNSSGLMGRIRIPSIEVDLPIYHGTSDSTLLQGIGHLEGTSLPVGGPNTRTVLTGHRGLADARMFTDLDEVELGDSFTLELFGEVLTYRVVDKRVVEPDQTETLRVEAGRDLATLITCTPLGINTHRILLTGERVSPTPITDIEQAGRSPSVPHFPWWAIWIPLGLVAIGLYILWAGRMTPPTERKVMRAPRSQGID</sequence>
<dbReference type="EC" id="3.4.22.70" evidence="4"/>
<dbReference type="NCBIfam" id="NF033745">
    <property type="entry name" value="class_C_sortase"/>
    <property type="match status" value="1"/>
</dbReference>
<dbReference type="RefSeq" id="WP_184453840.1">
    <property type="nucleotide sequence ID" value="NZ_JACHMK010000001.1"/>
</dbReference>
<keyword evidence="1 4" id="KW-0378">Hydrolase</keyword>
<comment type="caution">
    <text evidence="4">The sequence shown here is derived from an EMBL/GenBank/DDBJ whole genome shotgun (WGS) entry which is preliminary data.</text>
</comment>
<dbReference type="InterPro" id="IPR023365">
    <property type="entry name" value="Sortase_dom-sf"/>
</dbReference>
<dbReference type="CDD" id="cd05827">
    <property type="entry name" value="Sortase_C"/>
    <property type="match status" value="1"/>
</dbReference>
<evidence type="ECO:0000256" key="3">
    <source>
        <dbReference type="SAM" id="Phobius"/>
    </source>
</evidence>
<keyword evidence="5" id="KW-1185">Reference proteome</keyword>
<evidence type="ECO:0000256" key="2">
    <source>
        <dbReference type="PIRSR" id="PIRSR605754-1"/>
    </source>
</evidence>
<dbReference type="AlphaFoldDB" id="A0A923E5X9"/>
<dbReference type="Pfam" id="PF04203">
    <property type="entry name" value="Sortase"/>
    <property type="match status" value="1"/>
</dbReference>
<keyword evidence="3" id="KW-0472">Membrane</keyword>
<accession>A0A923E5X9</accession>
<name>A0A923E5X9_9ACTO</name>
<dbReference type="InterPro" id="IPR005754">
    <property type="entry name" value="Sortase"/>
</dbReference>
<gene>
    <name evidence="4" type="ORF">HD592_002028</name>
</gene>
<organism evidence="4 5">
    <name type="scientific">Schaalia hyovaginalis</name>
    <dbReference type="NCBI Taxonomy" id="29316"/>
    <lineage>
        <taxon>Bacteria</taxon>
        <taxon>Bacillati</taxon>
        <taxon>Actinomycetota</taxon>
        <taxon>Actinomycetes</taxon>
        <taxon>Actinomycetales</taxon>
        <taxon>Actinomycetaceae</taxon>
        <taxon>Schaalia</taxon>
    </lineage>
</organism>
<feature type="active site" description="Proton donor/acceptor" evidence="2">
    <location>
        <position position="170"/>
    </location>
</feature>
<keyword evidence="3" id="KW-1133">Transmembrane helix</keyword>
<dbReference type="NCBIfam" id="TIGR01076">
    <property type="entry name" value="sortase_fam"/>
    <property type="match status" value="1"/>
</dbReference>
<proteinExistence type="predicted"/>
<dbReference type="EMBL" id="JACHMK010000001">
    <property type="protein sequence ID" value="MBB6335463.1"/>
    <property type="molecule type" value="Genomic_DNA"/>
</dbReference>
<reference evidence="4" key="1">
    <citation type="submission" date="2020-08" db="EMBL/GenBank/DDBJ databases">
        <title>Sequencing the genomes of 1000 actinobacteria strains.</title>
        <authorList>
            <person name="Klenk H.-P."/>
        </authorList>
    </citation>
    <scope>NUCLEOTIDE SEQUENCE</scope>
    <source>
        <strain evidence="4">DSM 10695</strain>
    </source>
</reference>
<keyword evidence="3" id="KW-0812">Transmembrane</keyword>
<protein>
    <submittedName>
        <fullName evidence="4">Sortase A</fullName>
        <ecNumber evidence="4">3.4.22.70</ecNumber>
    </submittedName>
</protein>
<dbReference type="Proteomes" id="UP000617426">
    <property type="component" value="Unassembled WGS sequence"/>
</dbReference>
<feature type="transmembrane region" description="Helical" evidence="3">
    <location>
        <begin position="269"/>
        <end position="290"/>
    </location>
</feature>
<evidence type="ECO:0000313" key="5">
    <source>
        <dbReference type="Proteomes" id="UP000617426"/>
    </source>
</evidence>
<feature type="active site" description="Acyl-thioester intermediate" evidence="2">
    <location>
        <position position="232"/>
    </location>
</feature>
<dbReference type="GO" id="GO:0016787">
    <property type="term" value="F:hydrolase activity"/>
    <property type="evidence" value="ECO:0007669"/>
    <property type="project" value="UniProtKB-KW"/>
</dbReference>
<evidence type="ECO:0000313" key="4">
    <source>
        <dbReference type="EMBL" id="MBB6335463.1"/>
    </source>
</evidence>
<dbReference type="Gene3D" id="2.40.260.10">
    <property type="entry name" value="Sortase"/>
    <property type="match status" value="1"/>
</dbReference>